<dbReference type="EMBL" id="JANTZM010000003">
    <property type="protein sequence ID" value="MCS4156929.1"/>
    <property type="molecule type" value="Genomic_DNA"/>
</dbReference>
<dbReference type="SUPFAM" id="SSF56349">
    <property type="entry name" value="DNA breaking-rejoining enzymes"/>
    <property type="match status" value="1"/>
</dbReference>
<gene>
    <name evidence="1" type="ORF">GGP99_000871</name>
</gene>
<evidence type="ECO:0008006" key="3">
    <source>
        <dbReference type="Google" id="ProtNLM"/>
    </source>
</evidence>
<proteinExistence type="predicted"/>
<dbReference type="Proteomes" id="UP001155110">
    <property type="component" value="Unassembled WGS sequence"/>
</dbReference>
<comment type="caution">
    <text evidence="1">The sequence shown here is derived from an EMBL/GenBank/DDBJ whole genome shotgun (WGS) entry which is preliminary data.</text>
</comment>
<dbReference type="GO" id="GO:0003677">
    <property type="term" value="F:DNA binding"/>
    <property type="evidence" value="ECO:0007669"/>
    <property type="project" value="InterPro"/>
</dbReference>
<organism evidence="1 2">
    <name type="scientific">Salinibacter ruber</name>
    <dbReference type="NCBI Taxonomy" id="146919"/>
    <lineage>
        <taxon>Bacteria</taxon>
        <taxon>Pseudomonadati</taxon>
        <taxon>Rhodothermota</taxon>
        <taxon>Rhodothermia</taxon>
        <taxon>Rhodothermales</taxon>
        <taxon>Salinibacteraceae</taxon>
        <taxon>Salinibacter</taxon>
    </lineage>
</organism>
<evidence type="ECO:0000313" key="2">
    <source>
        <dbReference type="Proteomes" id="UP001155110"/>
    </source>
</evidence>
<dbReference type="InterPro" id="IPR011010">
    <property type="entry name" value="DNA_brk_join_enz"/>
</dbReference>
<evidence type="ECO:0000313" key="1">
    <source>
        <dbReference type="EMBL" id="MCS4156929.1"/>
    </source>
</evidence>
<protein>
    <recommendedName>
        <fullName evidence="3">Integrase</fullName>
    </recommendedName>
</protein>
<sequence length="33" mass="3680">MGSKIVGHSSEKITERYSHFIPDDSEDAMGLLE</sequence>
<reference evidence="1" key="1">
    <citation type="submission" date="2022-08" db="EMBL/GenBank/DDBJ databases">
        <title>Genomic Encyclopedia of Type Strains, Phase V (KMG-V): Genome sequencing to study the core and pangenomes of soil and plant-associated prokaryotes.</title>
        <authorList>
            <person name="Whitman W."/>
        </authorList>
    </citation>
    <scope>NUCLEOTIDE SEQUENCE</scope>
    <source>
        <strain evidence="1">SP3002</strain>
    </source>
</reference>
<name>A0AAW5P5B4_9BACT</name>
<accession>A0AAW5P5B4</accession>
<dbReference type="AlphaFoldDB" id="A0AAW5P5B4"/>